<protein>
    <submittedName>
        <fullName evidence="1">Uncharacterized protein</fullName>
    </submittedName>
</protein>
<accession>A0ACC7MJD6</accession>
<gene>
    <name evidence="1" type="ORF">QPK29_027930</name>
</gene>
<organism evidence="1 2">
    <name type="scientific">Massilia orientalis</name>
    <dbReference type="NCBI Taxonomy" id="3050128"/>
    <lineage>
        <taxon>Bacteria</taxon>
        <taxon>Pseudomonadati</taxon>
        <taxon>Pseudomonadota</taxon>
        <taxon>Betaproteobacteria</taxon>
        <taxon>Burkholderiales</taxon>
        <taxon>Oxalobacteraceae</taxon>
        <taxon>Telluria group</taxon>
        <taxon>Massilia</taxon>
    </lineage>
</organism>
<evidence type="ECO:0000313" key="2">
    <source>
        <dbReference type="Proteomes" id="UP001168096"/>
    </source>
</evidence>
<evidence type="ECO:0000313" key="1">
    <source>
        <dbReference type="EMBL" id="MFJ1471568.1"/>
    </source>
</evidence>
<name>A0ACC7MJD6_9BURK</name>
<reference evidence="1" key="1">
    <citation type="submission" date="2024-11" db="EMBL/GenBank/DDBJ databases">
        <title>Description of Massilia orientalis sp. nov., isolated from rhizosphere soil of Ageratina adenophora.</title>
        <authorList>
            <person name="Wang Y."/>
        </authorList>
    </citation>
    <scope>NUCLEOTIDE SEQUENCE</scope>
    <source>
        <strain evidence="1">YIM B02787</strain>
    </source>
</reference>
<proteinExistence type="predicted"/>
<sequence length="47" mass="4962">MAIAKQTVADTAASSRYKGLIAGVSLLLSPDLANDFFDVDSSMTLKK</sequence>
<keyword evidence="2" id="KW-1185">Reference proteome</keyword>
<dbReference type="Proteomes" id="UP001168096">
    <property type="component" value="Unassembled WGS sequence"/>
</dbReference>
<dbReference type="EMBL" id="JASNRB020000023">
    <property type="protein sequence ID" value="MFJ1471568.1"/>
    <property type="molecule type" value="Genomic_DNA"/>
</dbReference>
<comment type="caution">
    <text evidence="1">The sequence shown here is derived from an EMBL/GenBank/DDBJ whole genome shotgun (WGS) entry which is preliminary data.</text>
</comment>